<comment type="similarity">
    <text evidence="4">Belongs to the metallo-dependent hydrolases superfamily. MTA/SAH deaminase family.</text>
</comment>
<dbReference type="AlphaFoldDB" id="A0A1H2SZP0"/>
<accession>A0A1H2SZP0</accession>
<comment type="catalytic activity">
    <reaction evidence="4">
        <text>S-methyl-5'-thioadenosine + H2O + H(+) = S-methyl-5'-thioinosine + NH4(+)</text>
        <dbReference type="Rhea" id="RHEA:25025"/>
        <dbReference type="ChEBI" id="CHEBI:15377"/>
        <dbReference type="ChEBI" id="CHEBI:15378"/>
        <dbReference type="ChEBI" id="CHEBI:17509"/>
        <dbReference type="ChEBI" id="CHEBI:28938"/>
        <dbReference type="ChEBI" id="CHEBI:48595"/>
        <dbReference type="EC" id="3.5.4.31"/>
    </reaction>
</comment>
<dbReference type="FunFam" id="3.20.20.140:FF:000014">
    <property type="entry name" value="5-methylthioadenosine/S-adenosylhomocysteine deaminase"/>
    <property type="match status" value="1"/>
</dbReference>
<dbReference type="InterPro" id="IPR023512">
    <property type="entry name" value="Deaminase_MtaD/DadD"/>
</dbReference>
<dbReference type="EC" id="3.5.4.28" evidence="4"/>
<feature type="binding site" evidence="4">
    <location>
        <position position="294"/>
    </location>
    <ligand>
        <name>substrate</name>
    </ligand>
</feature>
<feature type="binding site" evidence="4">
    <location>
        <position position="209"/>
    </location>
    <ligand>
        <name>substrate</name>
    </ligand>
</feature>
<dbReference type="RefSeq" id="WP_012938677.1">
    <property type="nucleotide sequence ID" value="NZ_CALAKB010000032.1"/>
</dbReference>
<dbReference type="PANTHER" id="PTHR43794">
    <property type="entry name" value="AMINOHYDROLASE SSNA-RELATED"/>
    <property type="match status" value="1"/>
</dbReference>
<dbReference type="GO" id="GO:0046872">
    <property type="term" value="F:metal ion binding"/>
    <property type="evidence" value="ECO:0007669"/>
    <property type="project" value="UniProtKB-KW"/>
</dbReference>
<comment type="catalytic activity">
    <reaction evidence="4">
        <text>S-adenosyl-L-homocysteine + H2O + H(+) = S-inosyl-L-homocysteine + NH4(+)</text>
        <dbReference type="Rhea" id="RHEA:20716"/>
        <dbReference type="ChEBI" id="CHEBI:15377"/>
        <dbReference type="ChEBI" id="CHEBI:15378"/>
        <dbReference type="ChEBI" id="CHEBI:28938"/>
        <dbReference type="ChEBI" id="CHEBI:57856"/>
        <dbReference type="ChEBI" id="CHEBI:57985"/>
        <dbReference type="EC" id="3.5.4.28"/>
    </reaction>
</comment>
<comment type="cofactor">
    <cofactor evidence="4">
        <name>Zn(2+)</name>
        <dbReference type="ChEBI" id="CHEBI:29105"/>
    </cofactor>
    <text evidence="4">Binds 1 zinc ion per subunit.</text>
</comment>
<keyword evidence="2 4" id="KW-0378">Hydrolase</keyword>
<dbReference type="Pfam" id="PF01979">
    <property type="entry name" value="Amidohydro_1"/>
    <property type="match status" value="1"/>
</dbReference>
<comment type="function">
    <text evidence="4">Catalyzes the deamination of 5-methylthioadenosine and S-adenosyl-L-homocysteine into 5-methylthioinosine and S-inosyl-L-homocysteine, respectively. Is also able to deaminate adenosine.</text>
</comment>
<evidence type="ECO:0000313" key="6">
    <source>
        <dbReference type="EMBL" id="SDW37058.1"/>
    </source>
</evidence>
<dbReference type="GO" id="GO:0090614">
    <property type="term" value="F:5'-methylthioadenosine deaminase activity"/>
    <property type="evidence" value="ECO:0007669"/>
    <property type="project" value="UniProtKB-UniRule"/>
</dbReference>
<organism evidence="6 7">
    <name type="scientific">Acidaminococcus fermentans</name>
    <dbReference type="NCBI Taxonomy" id="905"/>
    <lineage>
        <taxon>Bacteria</taxon>
        <taxon>Bacillati</taxon>
        <taxon>Bacillota</taxon>
        <taxon>Negativicutes</taxon>
        <taxon>Acidaminococcales</taxon>
        <taxon>Acidaminococcaceae</taxon>
        <taxon>Acidaminococcus</taxon>
    </lineage>
</organism>
<feature type="binding site" evidence="4">
    <location>
        <position position="88"/>
    </location>
    <ligand>
        <name>substrate</name>
    </ligand>
</feature>
<proteinExistence type="inferred from homology"/>
<dbReference type="EC" id="3.5.4.31" evidence="4"/>
<dbReference type="InterPro" id="IPR011059">
    <property type="entry name" value="Metal-dep_hydrolase_composite"/>
</dbReference>
<evidence type="ECO:0000256" key="1">
    <source>
        <dbReference type="ARBA" id="ARBA00022723"/>
    </source>
</evidence>
<dbReference type="HAMAP" id="MF_01281">
    <property type="entry name" value="MTA_SAH_deamin"/>
    <property type="match status" value="1"/>
</dbReference>
<dbReference type="SUPFAM" id="SSF51338">
    <property type="entry name" value="Composite domain of metallo-dependent hydrolases"/>
    <property type="match status" value="1"/>
</dbReference>
<dbReference type="InterPro" id="IPR050287">
    <property type="entry name" value="MTA/SAH_deaminase"/>
</dbReference>
<feature type="domain" description="Amidohydrolase-related" evidence="5">
    <location>
        <begin position="51"/>
        <end position="396"/>
    </location>
</feature>
<feature type="binding site" evidence="4">
    <location>
        <position position="294"/>
    </location>
    <ligand>
        <name>Zn(2+)</name>
        <dbReference type="ChEBI" id="CHEBI:29105"/>
    </ligand>
</feature>
<name>A0A1H2SZP0_ACIFE</name>
<dbReference type="CDD" id="cd01298">
    <property type="entry name" value="ATZ_TRZ_like"/>
    <property type="match status" value="1"/>
</dbReference>
<dbReference type="Gene3D" id="2.30.40.10">
    <property type="entry name" value="Urease, subunit C, domain 1"/>
    <property type="match status" value="1"/>
</dbReference>
<feature type="binding site" evidence="4">
    <location>
        <position position="61"/>
    </location>
    <ligand>
        <name>Zn(2+)</name>
        <dbReference type="ChEBI" id="CHEBI:29105"/>
    </ligand>
</feature>
<dbReference type="Gene3D" id="3.20.20.140">
    <property type="entry name" value="Metal-dependent hydrolases"/>
    <property type="match status" value="1"/>
</dbReference>
<dbReference type="EMBL" id="FNOP01000001">
    <property type="protein sequence ID" value="SDW37058.1"/>
    <property type="molecule type" value="Genomic_DNA"/>
</dbReference>
<evidence type="ECO:0000256" key="4">
    <source>
        <dbReference type="HAMAP-Rule" id="MF_01281"/>
    </source>
</evidence>
<comment type="caution">
    <text evidence="4">Lacks conserved residue(s) required for the propagation of feature annotation.</text>
</comment>
<keyword evidence="3 4" id="KW-0862">Zinc</keyword>
<evidence type="ECO:0000256" key="2">
    <source>
        <dbReference type="ARBA" id="ARBA00022801"/>
    </source>
</evidence>
<dbReference type="GO" id="GO:0050270">
    <property type="term" value="F:S-adenosylhomocysteine deaminase activity"/>
    <property type="evidence" value="ECO:0007669"/>
    <property type="project" value="UniProtKB-UniRule"/>
</dbReference>
<dbReference type="SUPFAM" id="SSF51556">
    <property type="entry name" value="Metallo-dependent hydrolases"/>
    <property type="match status" value="1"/>
</dbReference>
<protein>
    <recommendedName>
        <fullName evidence="4">5-methylthioadenosine/S-adenosylhomocysteine deaminase</fullName>
        <shortName evidence="4">MTA/SAH deaminase</shortName>
        <ecNumber evidence="4">3.5.4.28</ecNumber>
        <ecNumber evidence="4">3.5.4.31</ecNumber>
    </recommendedName>
</protein>
<dbReference type="InterPro" id="IPR032466">
    <property type="entry name" value="Metal_Hydrolase"/>
</dbReference>
<sequence>MVYDIAIKDVELTEPGDGTLFNIGINGSTIGYVGTDPVEGKTVLDGRDHLAVPGWVNAHTHVAMTLFRSYADDMALMDWLQNRIWPLEARLDGRAVYWGSLLGIGEMIRTGTTCFADMYFFMEETAKAAADSGIRAVLSRGLTGSSPEDGAARLEENTQLYKTWNGAQNGRITVMFGPHAPYTCSPDYLKTVIARARELGAEIHMHLAETAGEVADCLKQYGKSPIALMEELGMFEGGTLAAHCVHVDEADQDILARHGVRVAHNPQSNLKLASGIAPVASMLKKGITVGLGTDGASSNNNLDMLEEVRLAAMLAKTQSGDPKAVPASQALAMGTWMGAKAVGLKDTGKLEVGQKADIVLYNMDSPAWYPRHDRTSLLVYAASSADVDTVLVDGNILLRKGELTTIDLEKVTAEVGQCLKEMTASAE</sequence>
<comment type="caution">
    <text evidence="6">The sequence shown here is derived from an EMBL/GenBank/DDBJ whole genome shotgun (WGS) entry which is preliminary data.</text>
</comment>
<evidence type="ECO:0000259" key="5">
    <source>
        <dbReference type="Pfam" id="PF01979"/>
    </source>
</evidence>
<evidence type="ECO:0000313" key="7">
    <source>
        <dbReference type="Proteomes" id="UP000182379"/>
    </source>
</evidence>
<dbReference type="PANTHER" id="PTHR43794:SF11">
    <property type="entry name" value="AMIDOHYDROLASE-RELATED DOMAIN-CONTAINING PROTEIN"/>
    <property type="match status" value="1"/>
</dbReference>
<feature type="binding site" evidence="4">
    <location>
        <position position="179"/>
    </location>
    <ligand>
        <name>substrate</name>
    </ligand>
</feature>
<evidence type="ECO:0000256" key="3">
    <source>
        <dbReference type="ARBA" id="ARBA00022833"/>
    </source>
</evidence>
<dbReference type="OMA" id="WLVPVEP"/>
<reference evidence="6 7" key="1">
    <citation type="submission" date="2016-10" db="EMBL/GenBank/DDBJ databases">
        <authorList>
            <person name="Varghese N."/>
            <person name="Submissions S."/>
        </authorList>
    </citation>
    <scope>NUCLEOTIDE SEQUENCE [LARGE SCALE GENOMIC DNA]</scope>
    <source>
        <strain evidence="6 7">WCC6</strain>
    </source>
</reference>
<feature type="binding site" evidence="4">
    <location>
        <position position="140"/>
    </location>
    <ligand>
        <name>substrate</name>
    </ligand>
</feature>
<dbReference type="GeneID" id="78335025"/>
<keyword evidence="1 4" id="KW-0479">Metal-binding</keyword>
<feature type="binding site" evidence="4">
    <location>
        <position position="206"/>
    </location>
    <ligand>
        <name>Zn(2+)</name>
        <dbReference type="ChEBI" id="CHEBI:29105"/>
    </ligand>
</feature>
<dbReference type="Proteomes" id="UP000182379">
    <property type="component" value="Unassembled WGS sequence"/>
</dbReference>
<feature type="binding site" evidence="4">
    <location>
        <position position="59"/>
    </location>
    <ligand>
        <name>Zn(2+)</name>
        <dbReference type="ChEBI" id="CHEBI:29105"/>
    </ligand>
</feature>
<dbReference type="InterPro" id="IPR006680">
    <property type="entry name" value="Amidohydro-rel"/>
</dbReference>
<gene>
    <name evidence="4" type="primary">mtaD</name>
    <name evidence="6" type="ORF">SAMN05216495_10170</name>
</gene>